<dbReference type="AlphaFoldDB" id="A0AAV4DWG1"/>
<reference evidence="1 2" key="1">
    <citation type="journal article" date="2021" name="Elife">
        <title>Chloroplast acquisition without the gene transfer in kleptoplastic sea slugs, Plakobranchus ocellatus.</title>
        <authorList>
            <person name="Maeda T."/>
            <person name="Takahashi S."/>
            <person name="Yoshida T."/>
            <person name="Shimamura S."/>
            <person name="Takaki Y."/>
            <person name="Nagai Y."/>
            <person name="Toyoda A."/>
            <person name="Suzuki Y."/>
            <person name="Arimoto A."/>
            <person name="Ishii H."/>
            <person name="Satoh N."/>
            <person name="Nishiyama T."/>
            <person name="Hasebe M."/>
            <person name="Maruyama T."/>
            <person name="Minagawa J."/>
            <person name="Obokata J."/>
            <person name="Shigenobu S."/>
        </authorList>
    </citation>
    <scope>NUCLEOTIDE SEQUENCE [LARGE SCALE GENOMIC DNA]</scope>
</reference>
<sequence>MTIVCDYGYKDNDGARGTSHGDICGDCSCYDSCDFDAAAADYGHVSRDGCDDGDGCSDFYGDIDDNSYGDSDACSHGYHNIDAIYDVGENGVCGNCFVDDDYNDYGHLMTEVWDRG</sequence>
<name>A0AAV4DWG1_9GAST</name>
<dbReference type="EMBL" id="BLXT01008388">
    <property type="protein sequence ID" value="GFO48352.1"/>
    <property type="molecule type" value="Genomic_DNA"/>
</dbReference>
<evidence type="ECO:0000313" key="2">
    <source>
        <dbReference type="Proteomes" id="UP000735302"/>
    </source>
</evidence>
<accession>A0AAV4DWG1</accession>
<organism evidence="1 2">
    <name type="scientific">Plakobranchus ocellatus</name>
    <dbReference type="NCBI Taxonomy" id="259542"/>
    <lineage>
        <taxon>Eukaryota</taxon>
        <taxon>Metazoa</taxon>
        <taxon>Spiralia</taxon>
        <taxon>Lophotrochozoa</taxon>
        <taxon>Mollusca</taxon>
        <taxon>Gastropoda</taxon>
        <taxon>Heterobranchia</taxon>
        <taxon>Euthyneura</taxon>
        <taxon>Panpulmonata</taxon>
        <taxon>Sacoglossa</taxon>
        <taxon>Placobranchoidea</taxon>
        <taxon>Plakobranchidae</taxon>
        <taxon>Plakobranchus</taxon>
    </lineage>
</organism>
<dbReference type="Proteomes" id="UP000735302">
    <property type="component" value="Unassembled WGS sequence"/>
</dbReference>
<proteinExistence type="predicted"/>
<evidence type="ECO:0000313" key="1">
    <source>
        <dbReference type="EMBL" id="GFO48352.1"/>
    </source>
</evidence>
<gene>
    <name evidence="1" type="ORF">PoB_007485700</name>
</gene>
<keyword evidence="2" id="KW-1185">Reference proteome</keyword>
<comment type="caution">
    <text evidence="1">The sequence shown here is derived from an EMBL/GenBank/DDBJ whole genome shotgun (WGS) entry which is preliminary data.</text>
</comment>
<protein>
    <submittedName>
        <fullName evidence="1">Uncharacterized protein</fullName>
    </submittedName>
</protein>